<dbReference type="CDD" id="cd06582">
    <property type="entry name" value="TM_PBP1_LivH_like"/>
    <property type="match status" value="1"/>
</dbReference>
<sequence>MGAYGLFLVNGLAVGAIYALSGVGLVILCRATGVLNLAYGAIGAAGAMIAWQLMQYGCPEAIGWLAAIGTATLLSLAYGRLIAPHLSFREPVVRAVATLGFAIMILSLMNFSWVEAPRRLTLATDAIGLSILGMRVTGTRLIALLAAVLVTLAVALFLAATQTGLRMRALANDRDLAAVLGVPVVSVETVAWGISGVIAGFSGMMFADLVRLNPTVLTFLVIPAVAAAIVGRLESLMLTLAGGLTIGVVESMATLIRPVAPFRAAAPFVVAALLMLWYQRHRRLTFAGRD</sequence>
<keyword evidence="7 9" id="KW-0472">Membrane</keyword>
<keyword evidence="3" id="KW-1003">Cell membrane</keyword>
<dbReference type="Proteomes" id="UP000298179">
    <property type="component" value="Unassembled WGS sequence"/>
</dbReference>
<comment type="caution">
    <text evidence="10">The sequence shown here is derived from an EMBL/GenBank/DDBJ whole genome shotgun (WGS) entry which is preliminary data.</text>
</comment>
<feature type="transmembrane region" description="Helical" evidence="9">
    <location>
        <begin position="61"/>
        <end position="83"/>
    </location>
</feature>
<reference evidence="10 11" key="1">
    <citation type="submission" date="2019-03" db="EMBL/GenBank/DDBJ databases">
        <title>Jiella endophytica sp. nov., a novel endophytic bacterium isolated from root of Ficus microcarpa Linn. f.</title>
        <authorList>
            <person name="Tuo L."/>
        </authorList>
    </citation>
    <scope>NUCLEOTIDE SEQUENCE [LARGE SCALE GENOMIC DNA]</scope>
    <source>
        <strain evidence="10 11">CBS5Q-3</strain>
    </source>
</reference>
<feature type="transmembrane region" description="Helical" evidence="9">
    <location>
        <begin position="177"/>
        <end position="206"/>
    </location>
</feature>
<evidence type="ECO:0000256" key="3">
    <source>
        <dbReference type="ARBA" id="ARBA00022475"/>
    </source>
</evidence>
<evidence type="ECO:0000313" key="10">
    <source>
        <dbReference type="EMBL" id="TFF17680.1"/>
    </source>
</evidence>
<dbReference type="AlphaFoldDB" id="A0A4Y8R8F7"/>
<keyword evidence="4 9" id="KW-0812">Transmembrane</keyword>
<evidence type="ECO:0000256" key="7">
    <source>
        <dbReference type="ARBA" id="ARBA00023136"/>
    </source>
</evidence>
<evidence type="ECO:0000256" key="9">
    <source>
        <dbReference type="SAM" id="Phobius"/>
    </source>
</evidence>
<dbReference type="InterPro" id="IPR001851">
    <property type="entry name" value="ABC_transp_permease"/>
</dbReference>
<feature type="transmembrane region" description="Helical" evidence="9">
    <location>
        <begin position="95"/>
        <end position="114"/>
    </location>
</feature>
<evidence type="ECO:0000256" key="8">
    <source>
        <dbReference type="ARBA" id="ARBA00037998"/>
    </source>
</evidence>
<keyword evidence="2" id="KW-0813">Transport</keyword>
<organism evidence="10 11">
    <name type="scientific">Jiella endophytica</name>
    <dbReference type="NCBI Taxonomy" id="2558362"/>
    <lineage>
        <taxon>Bacteria</taxon>
        <taxon>Pseudomonadati</taxon>
        <taxon>Pseudomonadota</taxon>
        <taxon>Alphaproteobacteria</taxon>
        <taxon>Hyphomicrobiales</taxon>
        <taxon>Aurantimonadaceae</taxon>
        <taxon>Jiella</taxon>
    </lineage>
</organism>
<name>A0A4Y8R8F7_9HYPH</name>
<feature type="transmembrane region" description="Helical" evidence="9">
    <location>
        <begin position="212"/>
        <end position="230"/>
    </location>
</feature>
<keyword evidence="6 9" id="KW-1133">Transmembrane helix</keyword>
<comment type="subcellular location">
    <subcellularLocation>
        <location evidence="1">Cell membrane</location>
        <topology evidence="1">Multi-pass membrane protein</topology>
    </subcellularLocation>
</comment>
<proteinExistence type="inferred from homology"/>
<dbReference type="GO" id="GO:0022857">
    <property type="term" value="F:transmembrane transporter activity"/>
    <property type="evidence" value="ECO:0007669"/>
    <property type="project" value="InterPro"/>
</dbReference>
<comment type="similarity">
    <text evidence="8">Belongs to the binding-protein-dependent transport system permease family. LivHM subfamily.</text>
</comment>
<dbReference type="GO" id="GO:0006865">
    <property type="term" value="P:amino acid transport"/>
    <property type="evidence" value="ECO:0007669"/>
    <property type="project" value="UniProtKB-KW"/>
</dbReference>
<evidence type="ECO:0000256" key="1">
    <source>
        <dbReference type="ARBA" id="ARBA00004651"/>
    </source>
</evidence>
<keyword evidence="5" id="KW-0029">Amino-acid transport</keyword>
<feature type="transmembrane region" description="Helical" evidence="9">
    <location>
        <begin position="35"/>
        <end position="55"/>
    </location>
</feature>
<dbReference type="EMBL" id="SOZD01000016">
    <property type="protein sequence ID" value="TFF17680.1"/>
    <property type="molecule type" value="Genomic_DNA"/>
</dbReference>
<feature type="transmembrane region" description="Helical" evidence="9">
    <location>
        <begin position="141"/>
        <end position="165"/>
    </location>
</feature>
<protein>
    <submittedName>
        <fullName evidence="10">Branched-chain amino acid ABC transporter permease</fullName>
    </submittedName>
</protein>
<dbReference type="Pfam" id="PF02653">
    <property type="entry name" value="BPD_transp_2"/>
    <property type="match status" value="1"/>
</dbReference>
<feature type="transmembrane region" description="Helical" evidence="9">
    <location>
        <begin position="6"/>
        <end position="28"/>
    </location>
</feature>
<evidence type="ECO:0000313" key="11">
    <source>
        <dbReference type="Proteomes" id="UP000298179"/>
    </source>
</evidence>
<dbReference type="PANTHER" id="PTHR11795">
    <property type="entry name" value="BRANCHED-CHAIN AMINO ACID TRANSPORT SYSTEM PERMEASE PROTEIN LIVH"/>
    <property type="match status" value="1"/>
</dbReference>
<dbReference type="RefSeq" id="WP_134764381.1">
    <property type="nucleotide sequence ID" value="NZ_SOZD01000016.1"/>
</dbReference>
<accession>A0A4Y8R8F7</accession>
<keyword evidence="11" id="KW-1185">Reference proteome</keyword>
<evidence type="ECO:0000256" key="6">
    <source>
        <dbReference type="ARBA" id="ARBA00022989"/>
    </source>
</evidence>
<gene>
    <name evidence="10" type="ORF">E3C22_23780</name>
</gene>
<evidence type="ECO:0000256" key="5">
    <source>
        <dbReference type="ARBA" id="ARBA00022970"/>
    </source>
</evidence>
<dbReference type="GO" id="GO:0005886">
    <property type="term" value="C:plasma membrane"/>
    <property type="evidence" value="ECO:0007669"/>
    <property type="project" value="UniProtKB-SubCell"/>
</dbReference>
<evidence type="ECO:0000256" key="4">
    <source>
        <dbReference type="ARBA" id="ARBA00022692"/>
    </source>
</evidence>
<evidence type="ECO:0000256" key="2">
    <source>
        <dbReference type="ARBA" id="ARBA00022448"/>
    </source>
</evidence>
<feature type="transmembrane region" description="Helical" evidence="9">
    <location>
        <begin position="262"/>
        <end position="279"/>
    </location>
</feature>
<dbReference type="OrthoDB" id="27557at2"/>
<dbReference type="PANTHER" id="PTHR11795:SF450">
    <property type="entry name" value="ABC TRANSPORTER PERMEASE PROTEIN"/>
    <property type="match status" value="1"/>
</dbReference>
<dbReference type="InterPro" id="IPR052157">
    <property type="entry name" value="BCAA_transport_permease"/>
</dbReference>